<dbReference type="RefSeq" id="WP_345376519.1">
    <property type="nucleotide sequence ID" value="NZ_BAABLM010000005.1"/>
</dbReference>
<dbReference type="InterPro" id="IPR015018">
    <property type="entry name" value="DUF1905"/>
</dbReference>
<accession>A0ABP8W497</accession>
<dbReference type="Pfam" id="PF08922">
    <property type="entry name" value="DUF1905"/>
    <property type="match status" value="1"/>
</dbReference>
<evidence type="ECO:0000313" key="1">
    <source>
        <dbReference type="EMBL" id="GAA4681006.1"/>
    </source>
</evidence>
<dbReference type="Gene3D" id="2.40.30.100">
    <property type="entry name" value="AF2212/PG0164-like"/>
    <property type="match status" value="1"/>
</dbReference>
<proteinExistence type="predicted"/>
<evidence type="ECO:0008006" key="3">
    <source>
        <dbReference type="Google" id="ProtNLM"/>
    </source>
</evidence>
<dbReference type="InterPro" id="IPR037079">
    <property type="entry name" value="AF2212/PG0164-like_sf"/>
</dbReference>
<dbReference type="EMBL" id="BAABLM010000005">
    <property type="protein sequence ID" value="GAA4681006.1"/>
    <property type="molecule type" value="Genomic_DNA"/>
</dbReference>
<protein>
    <recommendedName>
        <fullName evidence="3">DUF1905 domain-containing protein</fullName>
    </recommendedName>
</protein>
<name>A0ABP8W497_9MICO</name>
<gene>
    <name evidence="1" type="ORF">GCM10025780_27930</name>
</gene>
<organism evidence="1 2">
    <name type="scientific">Frondihabitans cladoniiphilus</name>
    <dbReference type="NCBI Taxonomy" id="715785"/>
    <lineage>
        <taxon>Bacteria</taxon>
        <taxon>Bacillati</taxon>
        <taxon>Actinomycetota</taxon>
        <taxon>Actinomycetes</taxon>
        <taxon>Micrococcales</taxon>
        <taxon>Microbacteriaceae</taxon>
        <taxon>Frondihabitans</taxon>
    </lineage>
</organism>
<keyword evidence="2" id="KW-1185">Reference proteome</keyword>
<dbReference type="Proteomes" id="UP001501295">
    <property type="component" value="Unassembled WGS sequence"/>
</dbReference>
<dbReference type="SUPFAM" id="SSF141694">
    <property type="entry name" value="AF2212/PG0164-like"/>
    <property type="match status" value="1"/>
</dbReference>
<reference evidence="2" key="1">
    <citation type="journal article" date="2019" name="Int. J. Syst. Evol. Microbiol.">
        <title>The Global Catalogue of Microorganisms (GCM) 10K type strain sequencing project: providing services to taxonomists for standard genome sequencing and annotation.</title>
        <authorList>
            <consortium name="The Broad Institute Genomics Platform"/>
            <consortium name="The Broad Institute Genome Sequencing Center for Infectious Disease"/>
            <person name="Wu L."/>
            <person name="Ma J."/>
        </authorList>
    </citation>
    <scope>NUCLEOTIDE SEQUENCE [LARGE SCALE GENOMIC DNA]</scope>
    <source>
        <strain evidence="2">JCM 18956</strain>
    </source>
</reference>
<sequence length="97" mass="10467">MELRFTGPIFFWRGPAPFHFVSVPEAESAALADVSPLVSYGWGMIPATVRIGGTTATTALWPKDGGYIVPVKRVFQDAEQVSVGDTVTIVLTVDVRT</sequence>
<evidence type="ECO:0000313" key="2">
    <source>
        <dbReference type="Proteomes" id="UP001501295"/>
    </source>
</evidence>
<comment type="caution">
    <text evidence="1">The sequence shown here is derived from an EMBL/GenBank/DDBJ whole genome shotgun (WGS) entry which is preliminary data.</text>
</comment>